<dbReference type="InterPro" id="IPR002347">
    <property type="entry name" value="SDR_fam"/>
</dbReference>
<dbReference type="SUPFAM" id="SSF51735">
    <property type="entry name" value="NAD(P)-binding Rossmann-fold domains"/>
    <property type="match status" value="1"/>
</dbReference>
<dbReference type="InParanoid" id="K0KU36"/>
<dbReference type="PANTHER" id="PTHR24320:SF285">
    <property type="entry name" value="RETINOL DEHYDROGENASE 14"/>
    <property type="match status" value="1"/>
</dbReference>
<dbReference type="PRINTS" id="PR00081">
    <property type="entry name" value="GDHRDH"/>
</dbReference>
<keyword evidence="4" id="KW-0472">Membrane</keyword>
<dbReference type="HOGENOM" id="CLU_010194_44_1_1"/>
<keyword evidence="4" id="KW-0812">Transmembrane</keyword>
<comment type="caution">
    <text evidence="5">The sequence shown here is derived from an EMBL/GenBank/DDBJ whole genome shotgun (WGS) entry which is preliminary data.</text>
</comment>
<proteinExistence type="inferred from homology"/>
<dbReference type="Gene3D" id="3.40.50.720">
    <property type="entry name" value="NAD(P)-binding Rossmann-like Domain"/>
    <property type="match status" value="1"/>
</dbReference>
<dbReference type="GO" id="GO:0016491">
    <property type="term" value="F:oxidoreductase activity"/>
    <property type="evidence" value="ECO:0007669"/>
    <property type="project" value="UniProtKB-KW"/>
</dbReference>
<dbReference type="EMBL" id="CAIF01000153">
    <property type="protein sequence ID" value="CCH44738.1"/>
    <property type="molecule type" value="Genomic_DNA"/>
</dbReference>
<evidence type="ECO:0000313" key="5">
    <source>
        <dbReference type="EMBL" id="CCH44738.1"/>
    </source>
</evidence>
<feature type="compositionally biased region" description="Low complexity" evidence="3">
    <location>
        <begin position="427"/>
        <end position="439"/>
    </location>
</feature>
<reference evidence="5 6" key="1">
    <citation type="journal article" date="2012" name="Eukaryot. Cell">
        <title>Draft genome sequence of Wickerhamomyces ciferrii NRRL Y-1031 F-60-10.</title>
        <authorList>
            <person name="Schneider J."/>
            <person name="Andrea H."/>
            <person name="Blom J."/>
            <person name="Jaenicke S."/>
            <person name="Ruckert C."/>
            <person name="Schorsch C."/>
            <person name="Szczepanowski R."/>
            <person name="Farwick M."/>
            <person name="Goesmann A."/>
            <person name="Puhler A."/>
            <person name="Schaffer S."/>
            <person name="Tauch A."/>
            <person name="Kohler T."/>
            <person name="Brinkrolf K."/>
        </authorList>
    </citation>
    <scope>NUCLEOTIDE SEQUENCE [LARGE SCALE GENOMIC DNA]</scope>
    <source>
        <strain evidence="6">ATCC 14091 / BCRC 22168 / CBS 111 / JCM 3599 / NBRC 0793 / NRRL Y-1031 F-60-10</strain>
    </source>
</reference>
<organism evidence="5 6">
    <name type="scientific">Wickerhamomyces ciferrii (strain ATCC 14091 / BCRC 22168 / CBS 111 / JCM 3599 / NBRC 0793 / NRRL Y-1031 F-60-10)</name>
    <name type="common">Yeast</name>
    <name type="synonym">Pichia ciferrii</name>
    <dbReference type="NCBI Taxonomy" id="1206466"/>
    <lineage>
        <taxon>Eukaryota</taxon>
        <taxon>Fungi</taxon>
        <taxon>Dikarya</taxon>
        <taxon>Ascomycota</taxon>
        <taxon>Saccharomycotina</taxon>
        <taxon>Saccharomycetes</taxon>
        <taxon>Phaffomycetales</taxon>
        <taxon>Wickerhamomycetaceae</taxon>
        <taxon>Wickerhamomyces</taxon>
    </lineage>
</organism>
<keyword evidence="2 5" id="KW-0560">Oxidoreductase</keyword>
<feature type="compositionally biased region" description="Basic residues" evidence="3">
    <location>
        <begin position="440"/>
        <end position="451"/>
    </location>
</feature>
<dbReference type="InterPro" id="IPR036291">
    <property type="entry name" value="NAD(P)-bd_dom_sf"/>
</dbReference>
<dbReference type="eggNOG" id="KOG1208">
    <property type="taxonomic scope" value="Eukaryota"/>
</dbReference>
<keyword evidence="6" id="KW-1185">Reference proteome</keyword>
<evidence type="ECO:0000313" key="6">
    <source>
        <dbReference type="Proteomes" id="UP000009328"/>
    </source>
</evidence>
<dbReference type="STRING" id="1206466.K0KU36"/>
<sequence>MPINIIGSMVVQGPEVLPGWQYIKSYGPLLAVIGGLKYYCRGTTNTWERDLHGKVYIITGGTSGLGAALVDDLAARGAQLILLVRSIEDAWLTEYIQDLRDKHSNFLIYAEECDLSSLYSVRKFATKWLDNSPPRRLDGVVCTAAEALPYGKERENSIDGLEIQTAVNYVGHYHLLTLLSPSLRAQIPDRDVRVILTTCLSQAMGNLDLKDPLFIAKRYPKNKPWTVYGTSKLQLGLFAKEFQRRLLAVPRKDGSPLNVRVNVVNPGFMRSPSTKRVLSFGSLFGLFLYLVYLPILWVFLKSSAQGIQSILYALMCPDFINLDGGNFISECDIYKPARAEFEDAELQKNLFDATEKFISEVEKDSAYKRKKAEAIAKKSKETKDKKEKESNAKSNDNSKEDIGLKTNSQPKGEVPLFPELDKDGNIKSSKPAATNNSKSKNNKKGKKGKKT</sequence>
<evidence type="ECO:0000256" key="3">
    <source>
        <dbReference type="SAM" id="MobiDB-lite"/>
    </source>
</evidence>
<dbReference type="AlphaFoldDB" id="K0KU36"/>
<accession>K0KU36</accession>
<dbReference type="PANTHER" id="PTHR24320">
    <property type="entry name" value="RETINOL DEHYDROGENASE"/>
    <property type="match status" value="1"/>
</dbReference>
<feature type="region of interest" description="Disordered" evidence="3">
    <location>
        <begin position="377"/>
        <end position="451"/>
    </location>
</feature>
<gene>
    <name evidence="5" type="ORF">BN7_4306</name>
</gene>
<keyword evidence="4" id="KW-1133">Transmembrane helix</keyword>
<dbReference type="EC" id="1.1.1.-" evidence="5"/>
<feature type="transmembrane region" description="Helical" evidence="4">
    <location>
        <begin position="277"/>
        <end position="300"/>
    </location>
</feature>
<evidence type="ECO:0000256" key="2">
    <source>
        <dbReference type="ARBA" id="ARBA00023002"/>
    </source>
</evidence>
<name>K0KU36_WICCF</name>
<dbReference type="Pfam" id="PF00106">
    <property type="entry name" value="adh_short"/>
    <property type="match status" value="1"/>
</dbReference>
<dbReference type="Proteomes" id="UP000009328">
    <property type="component" value="Unassembled WGS sequence"/>
</dbReference>
<evidence type="ECO:0000256" key="4">
    <source>
        <dbReference type="SAM" id="Phobius"/>
    </source>
</evidence>
<comment type="similarity">
    <text evidence="1">Belongs to the short-chain dehydrogenases/reductases (SDR) family.</text>
</comment>
<feature type="compositionally biased region" description="Basic and acidic residues" evidence="3">
    <location>
        <begin position="377"/>
        <end position="403"/>
    </location>
</feature>
<evidence type="ECO:0000256" key="1">
    <source>
        <dbReference type="ARBA" id="ARBA00006484"/>
    </source>
</evidence>
<dbReference type="FunCoup" id="K0KU36">
    <property type="interactions" value="107"/>
</dbReference>
<protein>
    <submittedName>
        <fullName evidence="5">Retinol dehydrogenase 13</fullName>
        <ecNumber evidence="5">1.1.1.-</ecNumber>
    </submittedName>
</protein>